<sequence length="197" mass="21532">MNNQPMDEWFYTGAKATYGTFDAAAAADGGSVILPHKTDLTDTGHGLLTGSLLYIGATDNYNGLRKIASLPDANSMVIYAKFVAETLANTDTWKTMFTYDNWVQGELMAGPPYEFCGFEVTLDAASATAENLVITVDAAFGSAFDNEIYSKDMNGIQHINNMFSEPIKLSGGDKIDVVWVNTNARTWGIKLFTRRLV</sequence>
<organism evidence="1">
    <name type="scientific">viral metagenome</name>
    <dbReference type="NCBI Taxonomy" id="1070528"/>
    <lineage>
        <taxon>unclassified sequences</taxon>
        <taxon>metagenomes</taxon>
        <taxon>organismal metagenomes</taxon>
    </lineage>
</organism>
<evidence type="ECO:0000313" key="1">
    <source>
        <dbReference type="EMBL" id="QJA95773.1"/>
    </source>
</evidence>
<reference evidence="1" key="1">
    <citation type="submission" date="2020-03" db="EMBL/GenBank/DDBJ databases">
        <title>The deep terrestrial virosphere.</title>
        <authorList>
            <person name="Holmfeldt K."/>
            <person name="Nilsson E."/>
            <person name="Simone D."/>
            <person name="Lopez-Fernandez M."/>
            <person name="Wu X."/>
            <person name="de Brujin I."/>
            <person name="Lundin D."/>
            <person name="Andersson A."/>
            <person name="Bertilsson S."/>
            <person name="Dopson M."/>
        </authorList>
    </citation>
    <scope>NUCLEOTIDE SEQUENCE</scope>
    <source>
        <strain evidence="1">MM415B05184</strain>
    </source>
</reference>
<proteinExistence type="predicted"/>
<name>A0A6M3LMH3_9ZZZZ</name>
<accession>A0A6M3LMH3</accession>
<gene>
    <name evidence="1" type="ORF">MM415B05184_0011</name>
</gene>
<protein>
    <submittedName>
        <fullName evidence="1">Uncharacterized protein</fullName>
    </submittedName>
</protein>
<dbReference type="EMBL" id="MT143342">
    <property type="protein sequence ID" value="QJA95773.1"/>
    <property type="molecule type" value="Genomic_DNA"/>
</dbReference>
<dbReference type="AlphaFoldDB" id="A0A6M3LMH3"/>